<comment type="subcellular location">
    <subcellularLocation>
        <location evidence="1">Cell membrane</location>
        <topology evidence="1">Lipid-anchor</topology>
        <orientation evidence="1">Cytoplasmic side</orientation>
    </subcellularLocation>
</comment>
<dbReference type="EMBL" id="REGN01005788">
    <property type="protein sequence ID" value="RNA12002.1"/>
    <property type="molecule type" value="Genomic_DNA"/>
</dbReference>
<dbReference type="GO" id="GO:0004722">
    <property type="term" value="F:protein serine/threonine phosphatase activity"/>
    <property type="evidence" value="ECO:0007669"/>
    <property type="project" value="UniProtKB-EC"/>
</dbReference>
<evidence type="ECO:0000256" key="10">
    <source>
        <dbReference type="ARBA" id="ARBA00023288"/>
    </source>
</evidence>
<evidence type="ECO:0000256" key="1">
    <source>
        <dbReference type="ARBA" id="ARBA00004342"/>
    </source>
</evidence>
<evidence type="ECO:0000256" key="9">
    <source>
        <dbReference type="ARBA" id="ARBA00023136"/>
    </source>
</evidence>
<evidence type="ECO:0000259" key="16">
    <source>
        <dbReference type="PROSITE" id="PS50056"/>
    </source>
</evidence>
<dbReference type="AlphaFoldDB" id="A0A3M7QL38"/>
<dbReference type="PROSITE" id="PS50054">
    <property type="entry name" value="TYR_PHOSPHATASE_DUAL"/>
    <property type="match status" value="1"/>
</dbReference>
<keyword evidence="18" id="KW-1185">Reference proteome</keyword>
<comment type="similarity">
    <text evidence="2">Belongs to the protein-tyrosine phosphatase family. Non-receptor class dual specificity subfamily.</text>
</comment>
<dbReference type="Proteomes" id="UP000276133">
    <property type="component" value="Unassembled WGS sequence"/>
</dbReference>
<dbReference type="GO" id="GO:0005829">
    <property type="term" value="C:cytosol"/>
    <property type="evidence" value="ECO:0007669"/>
    <property type="project" value="TreeGrafter"/>
</dbReference>
<dbReference type="Pfam" id="PF00782">
    <property type="entry name" value="DSPc"/>
    <property type="match status" value="1"/>
</dbReference>
<evidence type="ECO:0000256" key="4">
    <source>
        <dbReference type="ARBA" id="ARBA00013081"/>
    </source>
</evidence>
<dbReference type="Gene3D" id="3.90.190.10">
    <property type="entry name" value="Protein tyrosine phosphatase superfamily"/>
    <property type="match status" value="1"/>
</dbReference>
<evidence type="ECO:0000256" key="7">
    <source>
        <dbReference type="ARBA" id="ARBA00022801"/>
    </source>
</evidence>
<organism evidence="17 18">
    <name type="scientific">Brachionus plicatilis</name>
    <name type="common">Marine rotifer</name>
    <name type="synonym">Brachionus muelleri</name>
    <dbReference type="NCBI Taxonomy" id="10195"/>
    <lineage>
        <taxon>Eukaryota</taxon>
        <taxon>Metazoa</taxon>
        <taxon>Spiralia</taxon>
        <taxon>Gnathifera</taxon>
        <taxon>Rotifera</taxon>
        <taxon>Eurotatoria</taxon>
        <taxon>Monogononta</taxon>
        <taxon>Pseudotrocha</taxon>
        <taxon>Ploima</taxon>
        <taxon>Brachionidae</taxon>
        <taxon>Brachionus</taxon>
    </lineage>
</organism>
<dbReference type="STRING" id="10195.A0A3M7QL38"/>
<dbReference type="SUPFAM" id="SSF52799">
    <property type="entry name" value="(Phosphotyrosine protein) phosphatases II"/>
    <property type="match status" value="1"/>
</dbReference>
<keyword evidence="10" id="KW-0449">Lipoprotein</keyword>
<evidence type="ECO:0000256" key="13">
    <source>
        <dbReference type="ARBA" id="ARBA00051722"/>
    </source>
</evidence>
<evidence type="ECO:0000313" key="17">
    <source>
        <dbReference type="EMBL" id="RNA12002.1"/>
    </source>
</evidence>
<keyword evidence="8" id="KW-0904">Protein phosphatase</keyword>
<dbReference type="PANTHER" id="PTHR45948:SF2">
    <property type="entry name" value="DUAL SPECIFICITY PROTEIN PHOSPHATASE"/>
    <property type="match status" value="1"/>
</dbReference>
<evidence type="ECO:0000256" key="5">
    <source>
        <dbReference type="ARBA" id="ARBA00022475"/>
    </source>
</evidence>
<keyword evidence="5" id="KW-1003">Cell membrane</keyword>
<evidence type="ECO:0000256" key="11">
    <source>
        <dbReference type="ARBA" id="ARBA00047761"/>
    </source>
</evidence>
<accession>A0A3M7QL38</accession>
<proteinExistence type="inferred from homology"/>
<sequence>MGSGMSRVLPGLYIGSLKDSQDRAQMKSNRITHVVSIIEGARPNTSFKEVKYFCIDASDSPHQDLQQYFLETIEFVHRARVLENGNVLIHCLAGVSRSVTIGIAYMMTCTDLSYEKCLNAVRGARKIANPNFGFQRQLQVYEFTRVKTARWRLNKNFGQSKYDDEKVCKENIESFWRQFDRKKIAW</sequence>
<dbReference type="GO" id="GO:0007165">
    <property type="term" value="P:signal transduction"/>
    <property type="evidence" value="ECO:0007669"/>
    <property type="project" value="TreeGrafter"/>
</dbReference>
<dbReference type="InterPro" id="IPR000387">
    <property type="entry name" value="Tyr_Pase_dom"/>
</dbReference>
<keyword evidence="9" id="KW-0472">Membrane</keyword>
<dbReference type="EC" id="3.1.3.16" evidence="4"/>
<comment type="catalytic activity">
    <reaction evidence="12">
        <text>O-phospho-L-threonyl-[protein] + H2O = L-threonyl-[protein] + phosphate</text>
        <dbReference type="Rhea" id="RHEA:47004"/>
        <dbReference type="Rhea" id="RHEA-COMP:11060"/>
        <dbReference type="Rhea" id="RHEA-COMP:11605"/>
        <dbReference type="ChEBI" id="CHEBI:15377"/>
        <dbReference type="ChEBI" id="CHEBI:30013"/>
        <dbReference type="ChEBI" id="CHEBI:43474"/>
        <dbReference type="ChEBI" id="CHEBI:61977"/>
        <dbReference type="EC" id="3.1.3.16"/>
    </reaction>
</comment>
<feature type="domain" description="Tyrosine specific protein phosphatases" evidence="16">
    <location>
        <begin position="67"/>
        <end position="125"/>
    </location>
</feature>
<dbReference type="PRINTS" id="PR01908">
    <property type="entry name" value="ADSPHPHTASE"/>
</dbReference>
<name>A0A3M7QL38_BRAPC</name>
<evidence type="ECO:0000256" key="2">
    <source>
        <dbReference type="ARBA" id="ARBA00008601"/>
    </source>
</evidence>
<dbReference type="InterPro" id="IPR000340">
    <property type="entry name" value="Dual-sp_phosphatase_cat-dom"/>
</dbReference>
<evidence type="ECO:0000256" key="12">
    <source>
        <dbReference type="ARBA" id="ARBA00048336"/>
    </source>
</evidence>
<keyword evidence="6" id="KW-0519">Myristate</keyword>
<dbReference type="PANTHER" id="PTHR45948">
    <property type="entry name" value="DUAL SPECIFICITY PROTEIN PHOSPHATASE DDB_G0269404-RELATED"/>
    <property type="match status" value="1"/>
</dbReference>
<comment type="caution">
    <text evidence="17">The sequence shown here is derived from an EMBL/GenBank/DDBJ whole genome shotgun (WGS) entry which is preliminary data.</text>
</comment>
<dbReference type="InterPro" id="IPR029021">
    <property type="entry name" value="Prot-tyrosine_phosphatase-like"/>
</dbReference>
<dbReference type="PROSITE" id="PS50056">
    <property type="entry name" value="TYR_PHOSPHATASE_2"/>
    <property type="match status" value="1"/>
</dbReference>
<reference evidence="17 18" key="1">
    <citation type="journal article" date="2018" name="Sci. Rep.">
        <title>Genomic signatures of local adaptation to the degree of environmental predictability in rotifers.</title>
        <authorList>
            <person name="Franch-Gras L."/>
            <person name="Hahn C."/>
            <person name="Garcia-Roger E.M."/>
            <person name="Carmona M.J."/>
            <person name="Serra M."/>
            <person name="Gomez A."/>
        </authorList>
    </citation>
    <scope>NUCLEOTIDE SEQUENCE [LARGE SCALE GENOMIC DNA]</scope>
    <source>
        <strain evidence="17">HYR1</strain>
    </source>
</reference>
<keyword evidence="7 17" id="KW-0378">Hydrolase</keyword>
<evidence type="ECO:0000259" key="15">
    <source>
        <dbReference type="PROSITE" id="PS50054"/>
    </source>
</evidence>
<dbReference type="OrthoDB" id="9979246at2759"/>
<dbReference type="SMART" id="SM00195">
    <property type="entry name" value="DSPc"/>
    <property type="match status" value="1"/>
</dbReference>
<comment type="catalytic activity">
    <reaction evidence="11">
        <text>O-phospho-L-seryl-[protein] + H2O = L-seryl-[protein] + phosphate</text>
        <dbReference type="Rhea" id="RHEA:20629"/>
        <dbReference type="Rhea" id="RHEA-COMP:9863"/>
        <dbReference type="Rhea" id="RHEA-COMP:11604"/>
        <dbReference type="ChEBI" id="CHEBI:15377"/>
        <dbReference type="ChEBI" id="CHEBI:29999"/>
        <dbReference type="ChEBI" id="CHEBI:43474"/>
        <dbReference type="ChEBI" id="CHEBI:83421"/>
        <dbReference type="EC" id="3.1.3.16"/>
    </reaction>
</comment>
<evidence type="ECO:0000256" key="3">
    <source>
        <dbReference type="ARBA" id="ARBA00013064"/>
    </source>
</evidence>
<evidence type="ECO:0000313" key="18">
    <source>
        <dbReference type="Proteomes" id="UP000276133"/>
    </source>
</evidence>
<dbReference type="InterPro" id="IPR020422">
    <property type="entry name" value="TYR_PHOSPHATASE_DUAL_dom"/>
</dbReference>
<dbReference type="EC" id="3.1.3.48" evidence="3"/>
<comment type="catalytic activity">
    <reaction evidence="13">
        <text>O-phospho-L-tyrosyl-[protein] + H2O = L-tyrosyl-[protein] + phosphate</text>
        <dbReference type="Rhea" id="RHEA:10684"/>
        <dbReference type="Rhea" id="RHEA-COMP:10136"/>
        <dbReference type="Rhea" id="RHEA-COMP:20101"/>
        <dbReference type="ChEBI" id="CHEBI:15377"/>
        <dbReference type="ChEBI" id="CHEBI:43474"/>
        <dbReference type="ChEBI" id="CHEBI:46858"/>
        <dbReference type="ChEBI" id="CHEBI:61978"/>
        <dbReference type="EC" id="3.1.3.48"/>
    </reaction>
</comment>
<feature type="domain" description="Tyrosine-protein phosphatase" evidence="15">
    <location>
        <begin position="4"/>
        <end position="147"/>
    </location>
</feature>
<dbReference type="GO" id="GO:0005886">
    <property type="term" value="C:plasma membrane"/>
    <property type="evidence" value="ECO:0007669"/>
    <property type="project" value="UniProtKB-SubCell"/>
</dbReference>
<evidence type="ECO:0000256" key="8">
    <source>
        <dbReference type="ARBA" id="ARBA00022912"/>
    </source>
</evidence>
<evidence type="ECO:0000256" key="6">
    <source>
        <dbReference type="ARBA" id="ARBA00022707"/>
    </source>
</evidence>
<dbReference type="GO" id="GO:0004725">
    <property type="term" value="F:protein tyrosine phosphatase activity"/>
    <property type="evidence" value="ECO:0007669"/>
    <property type="project" value="UniProtKB-EC"/>
</dbReference>
<gene>
    <name evidence="17" type="ORF">BpHYR1_025213</name>
</gene>
<protein>
    <recommendedName>
        <fullName evidence="14">Dual specificity protein phosphatase 15</fullName>
        <ecNumber evidence="4">3.1.3.16</ecNumber>
        <ecNumber evidence="3">3.1.3.48</ecNumber>
    </recommendedName>
</protein>
<evidence type="ECO:0000256" key="14">
    <source>
        <dbReference type="ARBA" id="ARBA00068799"/>
    </source>
</evidence>
<dbReference type="FunFam" id="3.90.190.10:FF:000052">
    <property type="entry name" value="Dual specificity phosphatase 15"/>
    <property type="match status" value="1"/>
</dbReference>